<evidence type="ECO:0008006" key="4">
    <source>
        <dbReference type="Google" id="ProtNLM"/>
    </source>
</evidence>
<organism evidence="2 3">
    <name type="scientific">Cloeon dipterum</name>
    <dbReference type="NCBI Taxonomy" id="197152"/>
    <lineage>
        <taxon>Eukaryota</taxon>
        <taxon>Metazoa</taxon>
        <taxon>Ecdysozoa</taxon>
        <taxon>Arthropoda</taxon>
        <taxon>Hexapoda</taxon>
        <taxon>Insecta</taxon>
        <taxon>Pterygota</taxon>
        <taxon>Palaeoptera</taxon>
        <taxon>Ephemeroptera</taxon>
        <taxon>Pisciforma</taxon>
        <taxon>Baetidae</taxon>
        <taxon>Cloeon</taxon>
    </lineage>
</organism>
<dbReference type="Pfam" id="PF05219">
    <property type="entry name" value="DREV"/>
    <property type="match status" value="1"/>
</dbReference>
<dbReference type="InterPro" id="IPR029063">
    <property type="entry name" value="SAM-dependent_MTases_sf"/>
</dbReference>
<feature type="signal peptide" evidence="1">
    <location>
        <begin position="1"/>
        <end position="28"/>
    </location>
</feature>
<dbReference type="OrthoDB" id="199041at2759"/>
<dbReference type="PANTHER" id="PTHR12890:SF0">
    <property type="entry name" value="PROTEIN-L-HISTIDINE N-PROS-METHYLTRANSFERASE"/>
    <property type="match status" value="1"/>
</dbReference>
<sequence length="328" mass="37380">MRAEFCMSAGTALILLLASALLDFRSKSKRMEEGSSFSYLTMRPRGALARTLYERMANDKAVEEFDKKKWYMCNLDAIQDEKLRQMFVQLELDKETEQFLEDSTKKSENIILQMWHTMVSAVLQWFLTRTSINGLLSRGSMFIFSKSHFRRLLPRVPGGTLLDLGAGDGMITDVMAPTFSQVFATEMSPTMRHSLAQRGYKVLDVENWSESGPFDVVSCLNLLDRCSKPWSLLTEIRKSLAPDTGRLIVALVLPFQPYVEANSPDHSPEESLNINGERIEDQINSTVLVLQSAGFEIERWTRLPYLCEGDLGQSYYWLDDVVFVLKPV</sequence>
<keyword evidence="1" id="KW-0732">Signal</keyword>
<dbReference type="PANTHER" id="PTHR12890">
    <property type="entry name" value="DREV PROTEIN"/>
    <property type="match status" value="1"/>
</dbReference>
<name>A0A8S1CYP2_9INSE</name>
<evidence type="ECO:0000313" key="2">
    <source>
        <dbReference type="EMBL" id="CAB3375882.1"/>
    </source>
</evidence>
<dbReference type="AlphaFoldDB" id="A0A8S1CYP2"/>
<dbReference type="Gene3D" id="3.40.50.150">
    <property type="entry name" value="Vaccinia Virus protein VP39"/>
    <property type="match status" value="1"/>
</dbReference>
<comment type="caution">
    <text evidence="2">The sequence shown here is derived from an EMBL/GenBank/DDBJ whole genome shotgun (WGS) entry which is preliminary data.</text>
</comment>
<gene>
    <name evidence="2" type="ORF">CLODIP_2_CD12985</name>
</gene>
<accession>A0A8S1CYP2</accession>
<protein>
    <recommendedName>
        <fullName evidence="4">Methyltransferase-like protein 9</fullName>
    </recommendedName>
</protein>
<dbReference type="EMBL" id="CADEPI010000120">
    <property type="protein sequence ID" value="CAB3375882.1"/>
    <property type="molecule type" value="Genomic_DNA"/>
</dbReference>
<evidence type="ECO:0000256" key="1">
    <source>
        <dbReference type="SAM" id="SignalP"/>
    </source>
</evidence>
<reference evidence="2 3" key="1">
    <citation type="submission" date="2020-04" db="EMBL/GenBank/DDBJ databases">
        <authorList>
            <person name="Alioto T."/>
            <person name="Alioto T."/>
            <person name="Gomez Garrido J."/>
        </authorList>
    </citation>
    <scope>NUCLEOTIDE SEQUENCE [LARGE SCALE GENOMIC DNA]</scope>
</reference>
<proteinExistence type="predicted"/>
<dbReference type="SUPFAM" id="SSF53335">
    <property type="entry name" value="S-adenosyl-L-methionine-dependent methyltransferases"/>
    <property type="match status" value="1"/>
</dbReference>
<dbReference type="Proteomes" id="UP000494165">
    <property type="component" value="Unassembled WGS sequence"/>
</dbReference>
<feature type="chain" id="PRO_5035790648" description="Methyltransferase-like protein 9" evidence="1">
    <location>
        <begin position="29"/>
        <end position="328"/>
    </location>
</feature>
<dbReference type="CDD" id="cd02440">
    <property type="entry name" value="AdoMet_MTases"/>
    <property type="match status" value="1"/>
</dbReference>
<evidence type="ECO:0000313" key="3">
    <source>
        <dbReference type="Proteomes" id="UP000494165"/>
    </source>
</evidence>
<dbReference type="InterPro" id="IPR007884">
    <property type="entry name" value="METL9"/>
</dbReference>
<dbReference type="GO" id="GO:0106370">
    <property type="term" value="F:protein-L-histidine N-pros-methyltransferase activity"/>
    <property type="evidence" value="ECO:0007669"/>
    <property type="project" value="InterPro"/>
</dbReference>
<keyword evidence="3" id="KW-1185">Reference proteome</keyword>